<dbReference type="GeneID" id="107385496"/>
<dbReference type="Ensembl" id="ENSNFUT00015018770.1">
    <property type="protein sequence ID" value="ENSNFUP00015017949.1"/>
    <property type="gene ID" value="ENSNFUG00015008570.1"/>
</dbReference>
<proteinExistence type="inferred from homology"/>
<evidence type="ECO:0000256" key="2">
    <source>
        <dbReference type="ARBA" id="ARBA00006843"/>
    </source>
</evidence>
<organism evidence="9 10">
    <name type="scientific">Nothobranchius furzeri</name>
    <name type="common">Turquoise killifish</name>
    <dbReference type="NCBI Taxonomy" id="105023"/>
    <lineage>
        <taxon>Eukaryota</taxon>
        <taxon>Metazoa</taxon>
        <taxon>Chordata</taxon>
        <taxon>Craniata</taxon>
        <taxon>Vertebrata</taxon>
        <taxon>Euteleostomi</taxon>
        <taxon>Actinopterygii</taxon>
        <taxon>Neopterygii</taxon>
        <taxon>Teleostei</taxon>
        <taxon>Neoteleostei</taxon>
        <taxon>Acanthomorphata</taxon>
        <taxon>Ovalentaria</taxon>
        <taxon>Atherinomorphae</taxon>
        <taxon>Cyprinodontiformes</taxon>
        <taxon>Nothobranchiidae</taxon>
        <taxon>Nothobranchius</taxon>
    </lineage>
</organism>
<evidence type="ECO:0000313" key="8">
    <source>
        <dbReference type="EMBL" id="KAF7208308.1"/>
    </source>
</evidence>
<protein>
    <submittedName>
        <fullName evidence="8 9">Transmembrane protein 233</fullName>
    </submittedName>
</protein>
<dbReference type="AlphaFoldDB" id="A0A8C6LEV3"/>
<gene>
    <name evidence="9" type="primary">TMEM233</name>
    <name evidence="8" type="synonym">tmem233</name>
    <name evidence="8" type="ORF">G4P62_010274</name>
</gene>
<name>A0A8C6LEV3_NOTFU</name>
<reference evidence="9" key="1">
    <citation type="submission" date="2014-08" db="EMBL/GenBank/DDBJ databases">
        <authorList>
            <person name="Senf B."/>
            <person name="Petzold A."/>
            <person name="Downie B.R."/>
            <person name="Koch P."/>
            <person name="Platzer M."/>
        </authorList>
    </citation>
    <scope>NUCLEOTIDE SEQUENCE [LARGE SCALE GENOMIC DNA]</scope>
    <source>
        <strain evidence="9">GRZ</strain>
    </source>
</reference>
<dbReference type="PANTHER" id="PTHR14948:SF19">
    <property type="entry name" value="TRANSMEMBRANE PROTEIN 233"/>
    <property type="match status" value="1"/>
</dbReference>
<evidence type="ECO:0000256" key="5">
    <source>
        <dbReference type="ARBA" id="ARBA00023136"/>
    </source>
</evidence>
<dbReference type="InterPro" id="IPR051423">
    <property type="entry name" value="CD225/Dispanin"/>
</dbReference>
<evidence type="ECO:0000256" key="1">
    <source>
        <dbReference type="ARBA" id="ARBA00004370"/>
    </source>
</evidence>
<dbReference type="OMA" id="VHFTMER"/>
<keyword evidence="3 7" id="KW-0812">Transmembrane</keyword>
<feature type="region of interest" description="Disordered" evidence="6">
    <location>
        <begin position="1"/>
        <end position="31"/>
    </location>
</feature>
<keyword evidence="5 7" id="KW-0472">Membrane</keyword>
<evidence type="ECO:0000256" key="4">
    <source>
        <dbReference type="ARBA" id="ARBA00022989"/>
    </source>
</evidence>
<reference evidence="8" key="2">
    <citation type="submission" date="2020-03" db="EMBL/GenBank/DDBJ databases">
        <title>Intra-Species Differences in Population Size shape Life History and Genome Evolution.</title>
        <authorList>
            <person name="Willemsen D."/>
            <person name="Cui R."/>
            <person name="Valenzano D.R."/>
        </authorList>
    </citation>
    <scope>NUCLEOTIDE SEQUENCE</scope>
    <source>
        <strain evidence="8">GRZ</strain>
        <tissue evidence="8">Whole</tissue>
    </source>
</reference>
<reference evidence="9" key="3">
    <citation type="submission" date="2025-05" db="UniProtKB">
        <authorList>
            <consortium name="Ensembl"/>
        </authorList>
    </citation>
    <scope>IDENTIFICATION</scope>
</reference>
<accession>A0A8C6LEV3</accession>
<dbReference type="Proteomes" id="UP000694548">
    <property type="component" value="Chromosome sgr10"/>
</dbReference>
<dbReference type="Pfam" id="PF04505">
    <property type="entry name" value="CD225"/>
    <property type="match status" value="1"/>
</dbReference>
<evidence type="ECO:0000313" key="10">
    <source>
        <dbReference type="Proteomes" id="UP000694548"/>
    </source>
</evidence>
<comment type="subcellular location">
    <subcellularLocation>
        <location evidence="1">Membrane</location>
    </subcellularLocation>
</comment>
<dbReference type="PANTHER" id="PTHR14948">
    <property type="entry name" value="NG5"/>
    <property type="match status" value="1"/>
</dbReference>
<evidence type="ECO:0000256" key="6">
    <source>
        <dbReference type="SAM" id="MobiDB-lite"/>
    </source>
</evidence>
<keyword evidence="4 7" id="KW-1133">Transmembrane helix</keyword>
<evidence type="ECO:0000313" key="9">
    <source>
        <dbReference type="Ensembl" id="ENSNFUP00015017949.1"/>
    </source>
</evidence>
<dbReference type="Proteomes" id="UP000822369">
    <property type="component" value="Chromosome 14"/>
</dbReference>
<comment type="similarity">
    <text evidence="2">Belongs to the CD225/Dispanin family.</text>
</comment>
<dbReference type="InterPro" id="IPR007593">
    <property type="entry name" value="CD225/Dispanin_fam"/>
</dbReference>
<dbReference type="GeneTree" id="ENSGT00940000162372"/>
<feature type="transmembrane region" description="Helical" evidence="7">
    <location>
        <begin position="81"/>
        <end position="104"/>
    </location>
</feature>
<dbReference type="EMBL" id="JAAVVJ010000014">
    <property type="protein sequence ID" value="KAF7208308.1"/>
    <property type="molecule type" value="Genomic_DNA"/>
</dbReference>
<keyword evidence="10" id="KW-1185">Reference proteome</keyword>
<dbReference type="GO" id="GO:0016020">
    <property type="term" value="C:membrane"/>
    <property type="evidence" value="ECO:0007669"/>
    <property type="project" value="UniProtKB-SubCell"/>
</dbReference>
<evidence type="ECO:0000256" key="7">
    <source>
        <dbReference type="SAM" id="Phobius"/>
    </source>
</evidence>
<dbReference type="KEGG" id="nfu:107385496"/>
<sequence length="109" mass="11841">MAHSVPSPKKTSLSGSTVFDRGSTEEQGPQPPLRSFLCLTMLACFCPAYPVNIVGLVFSAMSRKSYYQGDYEGSRRLGRNALLVSVASIFIGLLVIAITCVVHFTSMDF</sequence>
<dbReference type="OrthoDB" id="9946633at2759"/>
<evidence type="ECO:0000256" key="3">
    <source>
        <dbReference type="ARBA" id="ARBA00022692"/>
    </source>
</evidence>
<feature type="transmembrane region" description="Helical" evidence="7">
    <location>
        <begin position="33"/>
        <end position="60"/>
    </location>
</feature>